<dbReference type="EMBL" id="JAHRIQ010014775">
    <property type="protein sequence ID" value="MEQ2226273.1"/>
    <property type="molecule type" value="Genomic_DNA"/>
</dbReference>
<proteinExistence type="predicted"/>
<gene>
    <name evidence="1" type="ORF">ILYODFUR_025788</name>
</gene>
<evidence type="ECO:0000313" key="1">
    <source>
        <dbReference type="EMBL" id="MEQ2226273.1"/>
    </source>
</evidence>
<evidence type="ECO:0000313" key="2">
    <source>
        <dbReference type="Proteomes" id="UP001482620"/>
    </source>
</evidence>
<dbReference type="Proteomes" id="UP001482620">
    <property type="component" value="Unassembled WGS sequence"/>
</dbReference>
<protein>
    <submittedName>
        <fullName evidence="1">Uncharacterized protein</fullName>
    </submittedName>
</protein>
<accession>A0ABV0T2U3</accession>
<sequence>MYRSSDGVCAPLHTRITSETTGLIVPRCSLMHKDIDPFGLSCSRLSSVPSRLPGGKLTEQKIQRWMGAAYVLV</sequence>
<comment type="caution">
    <text evidence="1">The sequence shown here is derived from an EMBL/GenBank/DDBJ whole genome shotgun (WGS) entry which is preliminary data.</text>
</comment>
<organism evidence="1 2">
    <name type="scientific">Ilyodon furcidens</name>
    <name type="common">goldbreast splitfin</name>
    <dbReference type="NCBI Taxonomy" id="33524"/>
    <lineage>
        <taxon>Eukaryota</taxon>
        <taxon>Metazoa</taxon>
        <taxon>Chordata</taxon>
        <taxon>Craniata</taxon>
        <taxon>Vertebrata</taxon>
        <taxon>Euteleostomi</taxon>
        <taxon>Actinopterygii</taxon>
        <taxon>Neopterygii</taxon>
        <taxon>Teleostei</taxon>
        <taxon>Neoteleostei</taxon>
        <taxon>Acanthomorphata</taxon>
        <taxon>Ovalentaria</taxon>
        <taxon>Atherinomorphae</taxon>
        <taxon>Cyprinodontiformes</taxon>
        <taxon>Goodeidae</taxon>
        <taxon>Ilyodon</taxon>
    </lineage>
</organism>
<name>A0ABV0T2U3_9TELE</name>
<reference evidence="1 2" key="1">
    <citation type="submission" date="2021-06" db="EMBL/GenBank/DDBJ databases">
        <authorList>
            <person name="Palmer J.M."/>
        </authorList>
    </citation>
    <scope>NUCLEOTIDE SEQUENCE [LARGE SCALE GENOMIC DNA]</scope>
    <source>
        <strain evidence="2">if_2019</strain>
        <tissue evidence="1">Muscle</tissue>
    </source>
</reference>
<keyword evidence="2" id="KW-1185">Reference proteome</keyword>